<proteinExistence type="predicted"/>
<keyword evidence="5" id="KW-1185">Reference proteome</keyword>
<evidence type="ECO:0000313" key="6">
    <source>
        <dbReference type="RefSeq" id="XP_006814123.1"/>
    </source>
</evidence>
<keyword evidence="1" id="KW-1015">Disulfide bond</keyword>
<reference evidence="6" key="1">
    <citation type="submission" date="2025-08" db="UniProtKB">
        <authorList>
            <consortium name="RefSeq"/>
        </authorList>
    </citation>
    <scope>IDENTIFICATION</scope>
    <source>
        <tissue evidence="6">Testes</tissue>
    </source>
</reference>
<evidence type="ECO:0000256" key="2">
    <source>
        <dbReference type="ARBA" id="ARBA00023180"/>
    </source>
</evidence>
<dbReference type="SMART" id="SM00216">
    <property type="entry name" value="VWD"/>
    <property type="match status" value="1"/>
</dbReference>
<keyword evidence="2" id="KW-0325">Glycoprotein</keyword>
<evidence type="ECO:0000259" key="4">
    <source>
        <dbReference type="PROSITE" id="PS51233"/>
    </source>
</evidence>
<evidence type="ECO:0000256" key="1">
    <source>
        <dbReference type="ARBA" id="ARBA00023157"/>
    </source>
</evidence>
<dbReference type="InterPro" id="IPR001846">
    <property type="entry name" value="VWF_type-D"/>
</dbReference>
<dbReference type="PANTHER" id="PTHR11339">
    <property type="entry name" value="EXTRACELLULAR MATRIX GLYCOPROTEIN RELATED"/>
    <property type="match status" value="1"/>
</dbReference>
<evidence type="ECO:0000313" key="5">
    <source>
        <dbReference type="Proteomes" id="UP000694865"/>
    </source>
</evidence>
<sequence>MEGFSLKCVIVLAIFGLFLSDVRALKENKSRWNFPRTIPIDHSCNVAGSCTVEPSEGVFMEGFCAAMCPNTSREVYDYKKRQACGDDSCRCCIEEKEIVKRSPSLRCNLIDSKDCYQHGGYCQDWNEDGACEAGTRLSVHSTPLCLVRNCFCCKPQTKGQPLNQGYHTVVFLDPHFRTFDNRQYNYNGQGGCSYVLFQECVHNPSFFVVIHLDYKDKTEKTLVEDVTVHVDDMAVTLVYNNDIFLNGKLLTKPLPWKVGDFSVNRYSEHVKVTLDSKFSLLWNGKGRVAPTVNPSLYGKVCGLMGNADDNPDNDFQTQMPDGTLQPTNDTRAFGDSWLIPGSC</sequence>
<dbReference type="PROSITE" id="PS51233">
    <property type="entry name" value="VWFD"/>
    <property type="match status" value="1"/>
</dbReference>
<evidence type="ECO:0000256" key="3">
    <source>
        <dbReference type="SAM" id="SignalP"/>
    </source>
</evidence>
<dbReference type="RefSeq" id="XP_006814123.1">
    <property type="nucleotide sequence ID" value="XM_006814060.1"/>
</dbReference>
<accession>A0ABM0M282</accession>
<dbReference type="Proteomes" id="UP000694865">
    <property type="component" value="Unplaced"/>
</dbReference>
<name>A0ABM0M282_SACKO</name>
<protein>
    <submittedName>
        <fullName evidence="6">von Willebrand factor-like</fullName>
    </submittedName>
</protein>
<dbReference type="GeneID" id="100377766"/>
<feature type="chain" id="PRO_5046567956" evidence="3">
    <location>
        <begin position="25"/>
        <end position="343"/>
    </location>
</feature>
<gene>
    <name evidence="6" type="primary">LOC100377766</name>
</gene>
<keyword evidence="3" id="KW-0732">Signal</keyword>
<organism evidence="5 6">
    <name type="scientific">Saccoglossus kowalevskii</name>
    <name type="common">Acorn worm</name>
    <dbReference type="NCBI Taxonomy" id="10224"/>
    <lineage>
        <taxon>Eukaryota</taxon>
        <taxon>Metazoa</taxon>
        <taxon>Hemichordata</taxon>
        <taxon>Enteropneusta</taxon>
        <taxon>Harrimaniidae</taxon>
        <taxon>Saccoglossus</taxon>
    </lineage>
</organism>
<feature type="signal peptide" evidence="3">
    <location>
        <begin position="1"/>
        <end position="24"/>
    </location>
</feature>
<dbReference type="Pfam" id="PF00094">
    <property type="entry name" value="VWD"/>
    <property type="match status" value="1"/>
</dbReference>
<feature type="domain" description="VWFD" evidence="4">
    <location>
        <begin position="166"/>
        <end position="343"/>
    </location>
</feature>
<dbReference type="InterPro" id="IPR050780">
    <property type="entry name" value="Mucin_vWF_Thrombospondin_sf"/>
</dbReference>